<dbReference type="EMBL" id="JBHUME010000003">
    <property type="protein sequence ID" value="MFD2611516.1"/>
    <property type="molecule type" value="Genomic_DNA"/>
</dbReference>
<evidence type="ECO:0000313" key="10">
    <source>
        <dbReference type="EMBL" id="MFD2611516.1"/>
    </source>
</evidence>
<keyword evidence="5" id="KW-0547">Nucleotide-binding</keyword>
<accession>A0ABW5P879</accession>
<dbReference type="PANTHER" id="PTHR43071">
    <property type="entry name" value="2-AMINO-4-HYDROXY-6-HYDROXYMETHYLDIHYDROPTERIDINE PYROPHOSPHOKINASE"/>
    <property type="match status" value="1"/>
</dbReference>
<sequence length="181" mass="20613">MTEYTSDADQPAYIALGSNLGDREAYLRRAIAELHHHPLIRVDRCSSIYETEPVGYTEQAAFLNMAIAVTTSLSPMELLEAMLHVEQLLGRVRDVRWGPRTLDLDLLLYGEYTSNDEKLILPHPRMHERLFVLIPLLDVLHQEILPDGRSVKSLVQAADGRDGINLWKSVHWHSESGRFES</sequence>
<dbReference type="CDD" id="cd00483">
    <property type="entry name" value="HPPK"/>
    <property type="match status" value="1"/>
</dbReference>
<dbReference type="PROSITE" id="PS00794">
    <property type="entry name" value="HPPK"/>
    <property type="match status" value="1"/>
</dbReference>
<dbReference type="RefSeq" id="WP_377600267.1">
    <property type="nucleotide sequence ID" value="NZ_JBHUME010000003.1"/>
</dbReference>
<keyword evidence="8" id="KW-0289">Folate biosynthesis</keyword>
<proteinExistence type="predicted"/>
<keyword evidence="11" id="KW-1185">Reference proteome</keyword>
<evidence type="ECO:0000313" key="11">
    <source>
        <dbReference type="Proteomes" id="UP001597541"/>
    </source>
</evidence>
<evidence type="ECO:0000259" key="9">
    <source>
        <dbReference type="PROSITE" id="PS00794"/>
    </source>
</evidence>
<name>A0ABW5P879_9BACL</name>
<keyword evidence="7" id="KW-0067">ATP-binding</keyword>
<evidence type="ECO:0000256" key="2">
    <source>
        <dbReference type="ARBA" id="ARBA00005051"/>
    </source>
</evidence>
<comment type="caution">
    <text evidence="10">The sequence shown here is derived from an EMBL/GenBank/DDBJ whole genome shotgun (WGS) entry which is preliminary data.</text>
</comment>
<dbReference type="InterPro" id="IPR035907">
    <property type="entry name" value="Hppk_sf"/>
</dbReference>
<evidence type="ECO:0000256" key="4">
    <source>
        <dbReference type="ARBA" id="ARBA00022679"/>
    </source>
</evidence>
<evidence type="ECO:0000256" key="3">
    <source>
        <dbReference type="ARBA" id="ARBA00013253"/>
    </source>
</evidence>
<evidence type="ECO:0000256" key="8">
    <source>
        <dbReference type="ARBA" id="ARBA00022909"/>
    </source>
</evidence>
<evidence type="ECO:0000256" key="5">
    <source>
        <dbReference type="ARBA" id="ARBA00022741"/>
    </source>
</evidence>
<reference evidence="11" key="1">
    <citation type="journal article" date="2019" name="Int. J. Syst. Evol. Microbiol.">
        <title>The Global Catalogue of Microorganisms (GCM) 10K type strain sequencing project: providing services to taxonomists for standard genome sequencing and annotation.</title>
        <authorList>
            <consortium name="The Broad Institute Genomics Platform"/>
            <consortium name="The Broad Institute Genome Sequencing Center for Infectious Disease"/>
            <person name="Wu L."/>
            <person name="Ma J."/>
        </authorList>
    </citation>
    <scope>NUCLEOTIDE SEQUENCE [LARGE SCALE GENOMIC DNA]</scope>
    <source>
        <strain evidence="11">KCTC 3950</strain>
    </source>
</reference>
<dbReference type="SUPFAM" id="SSF55083">
    <property type="entry name" value="6-hydroxymethyl-7,8-dihydropterin pyrophosphokinase, HPPK"/>
    <property type="match status" value="1"/>
</dbReference>
<evidence type="ECO:0000256" key="1">
    <source>
        <dbReference type="ARBA" id="ARBA00000198"/>
    </source>
</evidence>
<keyword evidence="6" id="KW-0418">Kinase</keyword>
<dbReference type="NCBIfam" id="TIGR01498">
    <property type="entry name" value="folK"/>
    <property type="match status" value="1"/>
</dbReference>
<dbReference type="PANTHER" id="PTHR43071:SF1">
    <property type="entry name" value="2-AMINO-4-HYDROXY-6-HYDROXYMETHYLDIHYDROPTERIDINE PYROPHOSPHOKINASE"/>
    <property type="match status" value="1"/>
</dbReference>
<comment type="catalytic activity">
    <reaction evidence="1">
        <text>6-hydroxymethyl-7,8-dihydropterin + ATP = (7,8-dihydropterin-6-yl)methyl diphosphate + AMP + H(+)</text>
        <dbReference type="Rhea" id="RHEA:11412"/>
        <dbReference type="ChEBI" id="CHEBI:15378"/>
        <dbReference type="ChEBI" id="CHEBI:30616"/>
        <dbReference type="ChEBI" id="CHEBI:44841"/>
        <dbReference type="ChEBI" id="CHEBI:72950"/>
        <dbReference type="ChEBI" id="CHEBI:456215"/>
        <dbReference type="EC" id="2.7.6.3"/>
    </reaction>
</comment>
<dbReference type="Pfam" id="PF01288">
    <property type="entry name" value="HPPK"/>
    <property type="match status" value="1"/>
</dbReference>
<gene>
    <name evidence="10" type="primary">folK</name>
    <name evidence="10" type="ORF">ACFSUF_03665</name>
</gene>
<dbReference type="Proteomes" id="UP001597541">
    <property type="component" value="Unassembled WGS sequence"/>
</dbReference>
<evidence type="ECO:0000256" key="6">
    <source>
        <dbReference type="ARBA" id="ARBA00022777"/>
    </source>
</evidence>
<feature type="domain" description="7,8-dihydro-6-hydroxymethylpterin-pyrophosphokinase" evidence="9">
    <location>
        <begin position="96"/>
        <end position="107"/>
    </location>
</feature>
<dbReference type="EC" id="2.7.6.3" evidence="3"/>
<protein>
    <recommendedName>
        <fullName evidence="3">2-amino-4-hydroxy-6-hydroxymethyldihydropteridine diphosphokinase</fullName>
        <ecNumber evidence="3">2.7.6.3</ecNumber>
    </recommendedName>
</protein>
<dbReference type="GO" id="GO:0003848">
    <property type="term" value="F:2-amino-4-hydroxy-6-hydroxymethyldihydropteridine diphosphokinase activity"/>
    <property type="evidence" value="ECO:0007669"/>
    <property type="project" value="UniProtKB-EC"/>
</dbReference>
<dbReference type="InterPro" id="IPR000550">
    <property type="entry name" value="Hppk"/>
</dbReference>
<organism evidence="10 11">
    <name type="scientific">Paenibacillus gansuensis</name>
    <dbReference type="NCBI Taxonomy" id="306542"/>
    <lineage>
        <taxon>Bacteria</taxon>
        <taxon>Bacillati</taxon>
        <taxon>Bacillota</taxon>
        <taxon>Bacilli</taxon>
        <taxon>Bacillales</taxon>
        <taxon>Paenibacillaceae</taxon>
        <taxon>Paenibacillus</taxon>
    </lineage>
</organism>
<dbReference type="Gene3D" id="3.30.70.560">
    <property type="entry name" value="7,8-Dihydro-6-hydroxymethylpterin-pyrophosphokinase HPPK"/>
    <property type="match status" value="1"/>
</dbReference>
<evidence type="ECO:0000256" key="7">
    <source>
        <dbReference type="ARBA" id="ARBA00022840"/>
    </source>
</evidence>
<comment type="pathway">
    <text evidence="2">Cofactor biosynthesis; tetrahydrofolate biosynthesis; 2-amino-4-hydroxy-6-hydroxymethyl-7,8-dihydropteridine diphosphate from 7,8-dihydroneopterin triphosphate: step 4/4.</text>
</comment>
<keyword evidence="4 10" id="KW-0808">Transferase</keyword>